<dbReference type="CDD" id="cd02877">
    <property type="entry name" value="GH18_hevamine_XipI_class_III"/>
    <property type="match status" value="1"/>
</dbReference>
<keyword evidence="3" id="KW-0147">Chitin-binding</keyword>
<keyword evidence="6 7" id="KW-0326">Glycosidase</keyword>
<feature type="chain" id="PRO_5016171979" description="chitinase" evidence="9">
    <location>
        <begin position="25"/>
        <end position="980"/>
    </location>
</feature>
<dbReference type="GO" id="GO:1901135">
    <property type="term" value="P:carbohydrate derivative metabolic process"/>
    <property type="evidence" value="ECO:0007669"/>
    <property type="project" value="UniProtKB-ARBA"/>
</dbReference>
<evidence type="ECO:0000313" key="13">
    <source>
        <dbReference type="Proteomes" id="UP000247498"/>
    </source>
</evidence>
<comment type="similarity">
    <text evidence="1">Belongs to the glycosyl hydrolase 18 family. Chitinase class II subfamily.</text>
</comment>
<dbReference type="InterPro" id="IPR001579">
    <property type="entry name" value="Glyco_hydro_18_chit_AS"/>
</dbReference>
<evidence type="ECO:0000256" key="1">
    <source>
        <dbReference type="ARBA" id="ARBA00009121"/>
    </source>
</evidence>
<dbReference type="InterPro" id="IPR017853">
    <property type="entry name" value="GH"/>
</dbReference>
<name>A0A2V0P7X3_9CHLO</name>
<keyword evidence="4 7" id="KW-0378">Hydrolase</keyword>
<feature type="region of interest" description="Disordered" evidence="8">
    <location>
        <begin position="518"/>
        <end position="560"/>
    </location>
</feature>
<dbReference type="InterPro" id="IPR002557">
    <property type="entry name" value="Chitin-bd_dom"/>
</dbReference>
<reference evidence="12 13" key="1">
    <citation type="journal article" date="2018" name="Sci. Rep.">
        <title>Raphidocelis subcapitata (=Pseudokirchneriella subcapitata) provides an insight into genome evolution and environmental adaptations in the Sphaeropleales.</title>
        <authorList>
            <person name="Suzuki S."/>
            <person name="Yamaguchi H."/>
            <person name="Nakajima N."/>
            <person name="Kawachi M."/>
        </authorList>
    </citation>
    <scope>NUCLEOTIDE SEQUENCE [LARGE SCALE GENOMIC DNA]</scope>
    <source>
        <strain evidence="12 13">NIES-35</strain>
    </source>
</reference>
<dbReference type="PANTHER" id="PTHR45708">
    <property type="entry name" value="ENDOCHITINASE"/>
    <property type="match status" value="1"/>
</dbReference>
<dbReference type="Pfam" id="PF01607">
    <property type="entry name" value="CBM_14"/>
    <property type="match status" value="2"/>
</dbReference>
<dbReference type="GO" id="GO:0008843">
    <property type="term" value="F:endochitinase activity"/>
    <property type="evidence" value="ECO:0007669"/>
    <property type="project" value="UniProtKB-EC"/>
</dbReference>
<evidence type="ECO:0000259" key="11">
    <source>
        <dbReference type="PROSITE" id="PS51910"/>
    </source>
</evidence>
<dbReference type="AlphaFoldDB" id="A0A2V0P7X3"/>
<dbReference type="Proteomes" id="UP000247498">
    <property type="component" value="Unassembled WGS sequence"/>
</dbReference>
<evidence type="ECO:0000259" key="10">
    <source>
        <dbReference type="PROSITE" id="PS50940"/>
    </source>
</evidence>
<dbReference type="GO" id="GO:0005576">
    <property type="term" value="C:extracellular region"/>
    <property type="evidence" value="ECO:0007669"/>
    <property type="project" value="InterPro"/>
</dbReference>
<comment type="caution">
    <text evidence="12">The sequence shown here is derived from an EMBL/GenBank/DDBJ whole genome shotgun (WGS) entry which is preliminary data.</text>
</comment>
<feature type="compositionally biased region" description="Pro residues" evidence="8">
    <location>
        <begin position="121"/>
        <end position="183"/>
    </location>
</feature>
<evidence type="ECO:0000256" key="8">
    <source>
        <dbReference type="SAM" id="MobiDB-lite"/>
    </source>
</evidence>
<feature type="signal peptide" evidence="9">
    <location>
        <begin position="1"/>
        <end position="24"/>
    </location>
</feature>
<dbReference type="PANTHER" id="PTHR45708:SF49">
    <property type="entry name" value="ENDOCHITINASE"/>
    <property type="match status" value="1"/>
</dbReference>
<feature type="region of interest" description="Disordered" evidence="8">
    <location>
        <begin position="116"/>
        <end position="184"/>
    </location>
</feature>
<dbReference type="PROSITE" id="PS51910">
    <property type="entry name" value="GH18_2"/>
    <property type="match status" value="2"/>
</dbReference>
<dbReference type="GO" id="GO:0008061">
    <property type="term" value="F:chitin binding"/>
    <property type="evidence" value="ECO:0007669"/>
    <property type="project" value="UniProtKB-KW"/>
</dbReference>
<dbReference type="EMBL" id="BDRX01000072">
    <property type="protein sequence ID" value="GBF95961.1"/>
    <property type="molecule type" value="Genomic_DNA"/>
</dbReference>
<feature type="domain" description="GH18" evidence="11">
    <location>
        <begin position="190"/>
        <end position="515"/>
    </location>
</feature>
<gene>
    <name evidence="12" type="ORF">Rsub_08084</name>
</gene>
<evidence type="ECO:0000256" key="2">
    <source>
        <dbReference type="ARBA" id="ARBA00012729"/>
    </source>
</evidence>
<dbReference type="OrthoDB" id="5985073at2759"/>
<protein>
    <recommendedName>
        <fullName evidence="2">chitinase</fullName>
        <ecNumber evidence="2">3.2.1.14</ecNumber>
    </recommendedName>
</protein>
<feature type="compositionally biased region" description="Pro residues" evidence="8">
    <location>
        <begin position="524"/>
        <end position="560"/>
    </location>
</feature>
<dbReference type="Pfam" id="PF00704">
    <property type="entry name" value="Glyco_hydro_18"/>
    <property type="match status" value="2"/>
</dbReference>
<dbReference type="InterPro" id="IPR050542">
    <property type="entry name" value="Glycosyl_Hydrlase18_Chitinase"/>
</dbReference>
<evidence type="ECO:0000256" key="9">
    <source>
        <dbReference type="SAM" id="SignalP"/>
    </source>
</evidence>
<dbReference type="Gene3D" id="2.170.140.10">
    <property type="entry name" value="Chitin binding domain"/>
    <property type="match status" value="2"/>
</dbReference>
<feature type="domain" description="Chitin-binding type-2" evidence="10">
    <location>
        <begin position="57"/>
        <end position="115"/>
    </location>
</feature>
<evidence type="ECO:0000256" key="6">
    <source>
        <dbReference type="ARBA" id="ARBA00023295"/>
    </source>
</evidence>
<dbReference type="EC" id="3.2.1.14" evidence="2"/>
<dbReference type="Gene3D" id="3.20.20.80">
    <property type="entry name" value="Glycosidases"/>
    <property type="match status" value="2"/>
</dbReference>
<evidence type="ECO:0000256" key="7">
    <source>
        <dbReference type="RuleBase" id="RU000489"/>
    </source>
</evidence>
<proteinExistence type="inferred from homology"/>
<evidence type="ECO:0000256" key="5">
    <source>
        <dbReference type="ARBA" id="ARBA00023157"/>
    </source>
</evidence>
<keyword evidence="9" id="KW-0732">Signal</keyword>
<dbReference type="InterPro" id="IPR036508">
    <property type="entry name" value="Chitin-bd_dom_sf"/>
</dbReference>
<feature type="domain" description="Chitin-binding type-2" evidence="10">
    <location>
        <begin position="571"/>
        <end position="629"/>
    </location>
</feature>
<dbReference type="SMART" id="SM00636">
    <property type="entry name" value="Glyco_18"/>
    <property type="match status" value="1"/>
</dbReference>
<evidence type="ECO:0000313" key="12">
    <source>
        <dbReference type="EMBL" id="GBF95961.1"/>
    </source>
</evidence>
<dbReference type="SUPFAM" id="SSF57625">
    <property type="entry name" value="Invertebrate chitin-binding proteins"/>
    <property type="match status" value="2"/>
</dbReference>
<dbReference type="InParanoid" id="A0A2V0P7X3"/>
<dbReference type="PROSITE" id="PS50940">
    <property type="entry name" value="CHIT_BIND_II"/>
    <property type="match status" value="2"/>
</dbReference>
<keyword evidence="13" id="KW-1185">Reference proteome</keyword>
<dbReference type="InterPro" id="IPR011583">
    <property type="entry name" value="Chitinase_II/V-like_cat"/>
</dbReference>
<accession>A0A2V0P7X3</accession>
<sequence>MRLRIPSTIAAQLLLLLLAAAAAAARPATRVSLAAARPAPRRLQQASGGCNGCADPACYCGTVPSGNYQNYWDSACASFIQCANGVATVTACPAGLVFNVAANACDWPASTTCTPGCTPSSPSPSPKPSPSPSPKPSPSPSPKPSPSPSPKPSPSPSPKPSPSPSPKPSPSPSPSPVPSPSPGPGGASCLKNVIYWGQNSVYHKYPNQADWEKDLAYYCESSDDYDVINLSFLHMFKDASSGTGPGGEALPNLNFAYHCDTTFASLGDAQFPNSALLKCPAIADGIKRCQARGKKVLLSLGGAAGVYGFASDAEATNFAKVIWQMFLGGTTAGWPRPFGDAILDGIDLDIEGGSSVGYAAFVTALRTKFTNAAANPSGRQYIIGAAPQCPVPDAYLNDALSKSWFDYVWVQFYNNYCAAANPANFNFNVWADWAAKTSVNPNVKVLLGLPAASYAAPAGGFIDIATVRTNVDQLASAYPNTFGGVMLWDAGVADSEKVDGGASFGAAVKAHLRTKSAAGCGASPPAPSPSPGASPAPSPSPKPSPSPSPKPSPSPSPSPAPGGCNGCSDAACYCKTVPTGDYANPFDAACTTFLKCANGVATVTPCPAGLIFNAAAKVCDWPANAVCAPGCPAAPGPSPSPAPVPSPSPGASPAPSPSPSPPPSPPPVNPALPTGPLIVGYYQTWSAPWVSVGANMDLANIPGYVNVVILSFVRPDCTYAKGSLTLSGTGLDFSSDGAVVRDAVAALKAKRPNTRVLLAVGGATYTNFAGINTQCIKDIVTDFGLDGADIDWEPSAPNCVATGTSVSCPTDAESVNAVTKMRAAMPKGQYILSTASFHVGAYGAAGAFAASKPVTKYTGINLAMAKSTAGQSLDLINIMSYDAGSITSTGFDPKESFRAHRAVWPNAAVALGVEVPPEAWGGNIVTLNQVSDFAKYVRTNGGAGMMLWSLHKKGTPSAQGILTRSCTVMNMTSCSTLIPM</sequence>
<dbReference type="SUPFAM" id="SSF51445">
    <property type="entry name" value="(Trans)glycosidases"/>
    <property type="match status" value="2"/>
</dbReference>
<dbReference type="InterPro" id="IPR045321">
    <property type="entry name" value="Cts1-like"/>
</dbReference>
<feature type="region of interest" description="Disordered" evidence="8">
    <location>
        <begin position="638"/>
        <end position="669"/>
    </location>
</feature>
<dbReference type="PROSITE" id="PS01095">
    <property type="entry name" value="GH18_1"/>
    <property type="match status" value="1"/>
</dbReference>
<evidence type="ECO:0000256" key="4">
    <source>
        <dbReference type="ARBA" id="ARBA00022801"/>
    </source>
</evidence>
<dbReference type="SMART" id="SM00494">
    <property type="entry name" value="ChtBD2"/>
    <property type="match status" value="2"/>
</dbReference>
<evidence type="ECO:0000256" key="3">
    <source>
        <dbReference type="ARBA" id="ARBA00022669"/>
    </source>
</evidence>
<dbReference type="GO" id="GO:0005975">
    <property type="term" value="P:carbohydrate metabolic process"/>
    <property type="evidence" value="ECO:0007669"/>
    <property type="project" value="InterPro"/>
</dbReference>
<feature type="domain" description="GH18" evidence="11">
    <location>
        <begin position="676"/>
        <end position="965"/>
    </location>
</feature>
<keyword evidence="5" id="KW-1015">Disulfide bond</keyword>
<dbReference type="CDD" id="cd00598">
    <property type="entry name" value="GH18_chitinase-like"/>
    <property type="match status" value="1"/>
</dbReference>
<organism evidence="12 13">
    <name type="scientific">Raphidocelis subcapitata</name>
    <dbReference type="NCBI Taxonomy" id="307507"/>
    <lineage>
        <taxon>Eukaryota</taxon>
        <taxon>Viridiplantae</taxon>
        <taxon>Chlorophyta</taxon>
        <taxon>core chlorophytes</taxon>
        <taxon>Chlorophyceae</taxon>
        <taxon>CS clade</taxon>
        <taxon>Sphaeropleales</taxon>
        <taxon>Selenastraceae</taxon>
        <taxon>Raphidocelis</taxon>
    </lineage>
</organism>
<dbReference type="InterPro" id="IPR001223">
    <property type="entry name" value="Glyco_hydro18_cat"/>
</dbReference>